<dbReference type="PANTHER" id="PTHR38686:SF1">
    <property type="entry name" value="APOLIPOPROTEIN N-ACYLTRANSFERASE"/>
    <property type="match status" value="1"/>
</dbReference>
<evidence type="ECO:0000313" key="5">
    <source>
        <dbReference type="Proteomes" id="UP000683585"/>
    </source>
</evidence>
<feature type="transmembrane region" description="Helical" evidence="2">
    <location>
        <begin position="7"/>
        <end position="25"/>
    </location>
</feature>
<protein>
    <recommendedName>
        <fullName evidence="2">Apolipoprotein N-acyltransferase</fullName>
        <shortName evidence="2">ALP N-acyltransferase</shortName>
        <ecNumber evidence="2">2.3.1.269</ecNumber>
    </recommendedName>
</protein>
<gene>
    <name evidence="2 4" type="primary">lnt</name>
    <name evidence="4" type="ORF">PROFFT_A_00780</name>
</gene>
<dbReference type="AlphaFoldDB" id="A0A8E4EXW2"/>
<feature type="transmembrane region" description="Helical" evidence="2">
    <location>
        <begin position="31"/>
        <end position="48"/>
    </location>
</feature>
<dbReference type="InterPro" id="IPR004563">
    <property type="entry name" value="Apolipo_AcylTrfase"/>
</dbReference>
<dbReference type="EC" id="2.3.1.269" evidence="2"/>
<evidence type="ECO:0000256" key="1">
    <source>
        <dbReference type="ARBA" id="ARBA00010065"/>
    </source>
</evidence>
<comment type="subcellular location">
    <subcellularLocation>
        <location evidence="2">Cell membrane</location>
        <topology evidence="2">Multi-pass membrane protein</topology>
    </subcellularLocation>
</comment>
<feature type="domain" description="CN hydrolase" evidence="3">
    <location>
        <begin position="225"/>
        <end position="473"/>
    </location>
</feature>
<keyword evidence="2 4" id="KW-0012">Acyltransferase</keyword>
<dbReference type="GO" id="GO:0042158">
    <property type="term" value="P:lipoprotein biosynthetic process"/>
    <property type="evidence" value="ECO:0007669"/>
    <property type="project" value="UniProtKB-UniRule"/>
</dbReference>
<feature type="transmembrane region" description="Helical" evidence="2">
    <location>
        <begin position="55"/>
        <end position="75"/>
    </location>
</feature>
<keyword evidence="2" id="KW-0812">Transmembrane</keyword>
<dbReference type="Pfam" id="PF20154">
    <property type="entry name" value="LNT_N"/>
    <property type="match status" value="1"/>
</dbReference>
<dbReference type="NCBIfam" id="TIGR00546">
    <property type="entry name" value="lnt"/>
    <property type="match status" value="1"/>
</dbReference>
<feature type="transmembrane region" description="Helical" evidence="2">
    <location>
        <begin position="161"/>
        <end position="183"/>
    </location>
</feature>
<evidence type="ECO:0000313" key="4">
    <source>
        <dbReference type="EMBL" id="CAD6507540.1"/>
    </source>
</evidence>
<feature type="transmembrane region" description="Helical" evidence="2">
    <location>
        <begin position="483"/>
        <end position="502"/>
    </location>
</feature>
<dbReference type="Proteomes" id="UP000683585">
    <property type="component" value="Chromosome"/>
</dbReference>
<dbReference type="UniPathway" id="UPA00666"/>
<reference evidence="4" key="1">
    <citation type="submission" date="2020-10" db="EMBL/GenBank/DDBJ databases">
        <authorList>
            <person name="Szabo G."/>
        </authorList>
    </citation>
    <scope>NUCLEOTIDE SEQUENCE</scope>
    <source>
        <strain evidence="4">PROFFT</strain>
    </source>
</reference>
<evidence type="ECO:0000256" key="2">
    <source>
        <dbReference type="HAMAP-Rule" id="MF_01148"/>
    </source>
</evidence>
<dbReference type="HAMAP" id="MF_01148">
    <property type="entry name" value="Lnt"/>
    <property type="match status" value="1"/>
</dbReference>
<proteinExistence type="inferred from homology"/>
<dbReference type="GO" id="GO:0016410">
    <property type="term" value="F:N-acyltransferase activity"/>
    <property type="evidence" value="ECO:0007669"/>
    <property type="project" value="UniProtKB-UniRule"/>
</dbReference>
<dbReference type="InterPro" id="IPR003010">
    <property type="entry name" value="C-N_Hydrolase"/>
</dbReference>
<dbReference type="PROSITE" id="PS50263">
    <property type="entry name" value="CN_HYDROLASE"/>
    <property type="match status" value="1"/>
</dbReference>
<comment type="pathway">
    <text evidence="2">Protein modification; lipoprotein biosynthesis (N-acyl transfer).</text>
</comment>
<keyword evidence="2 4" id="KW-0808">Transferase</keyword>
<sequence length="512" mass="58455">MLLLFQYNWVISCLALILGAVGTLSFSPYDFWPAAIVSVFGLLAITLNRDTKNTMILGFLWGMGFFGTGIQWVYLSIEKFGGMPTTINILLVIILVSYLSIYPMLFSGLLNYFWPHSNVWRLVVAAPAVWHLTEYFRSYIFTGFPWLQFGYSQIDGPLKGLAPILGVETVTYLLITISGLLLLSASNRKVIPAITAISLLLFSLPLRKIQWYQNQDYKSVNVRMVQGNIDQSIKWDPKFLMTTLQSYLEKSFSCLNQNTIIIWPESSISDTERNQNNFLVILDRLFRSHHSSLITGIIHDRESAFGTKYYNTVIVLGDQEDYLYENKNRYNKHHLVPFGEFLPCKHLLRYLAPLFNLPMSSLSRGDYIQPQLSVQGYKITAAICYEIVFGEQVRANFLSNTDLLLTVSNDAWFGHSIGPWQHFQMARMRALELGRPLLNSTNNGITAAVDASGNIISKIPQFERQILDVTMVPTTCLTPYSRFGYVPLWLLTFMMSIIALFVGRKNINFFFK</sequence>
<dbReference type="GO" id="GO:0005886">
    <property type="term" value="C:plasma membrane"/>
    <property type="evidence" value="ECO:0007669"/>
    <property type="project" value="UniProtKB-SubCell"/>
</dbReference>
<accession>A0A8E4EXW2</accession>
<feature type="transmembrane region" description="Helical" evidence="2">
    <location>
        <begin position="122"/>
        <end position="141"/>
    </location>
</feature>
<dbReference type="CDD" id="cd07571">
    <property type="entry name" value="ALP_N-acyl_transferase"/>
    <property type="match status" value="1"/>
</dbReference>
<feature type="transmembrane region" description="Helical" evidence="2">
    <location>
        <begin position="87"/>
        <end position="110"/>
    </location>
</feature>
<dbReference type="KEGG" id="ptf:PROFFT_A_00780"/>
<name>A0A8E4EXW2_9ENTR</name>
<evidence type="ECO:0000259" key="3">
    <source>
        <dbReference type="PROSITE" id="PS50263"/>
    </source>
</evidence>
<comment type="similarity">
    <text evidence="1 2">Belongs to the CN hydrolase family. Apolipoprotein N-acyltransferase subfamily.</text>
</comment>
<keyword evidence="5" id="KW-1185">Reference proteome</keyword>
<keyword evidence="2" id="KW-1003">Cell membrane</keyword>
<dbReference type="PANTHER" id="PTHR38686">
    <property type="entry name" value="APOLIPOPROTEIN N-ACYLTRANSFERASE"/>
    <property type="match status" value="1"/>
</dbReference>
<dbReference type="Pfam" id="PF00795">
    <property type="entry name" value="CN_hydrolase"/>
    <property type="match status" value="1"/>
</dbReference>
<dbReference type="EMBL" id="LR890047">
    <property type="protein sequence ID" value="CAD6507540.1"/>
    <property type="molecule type" value="Genomic_DNA"/>
</dbReference>
<organism evidence="4 5">
    <name type="scientific">Candidatus Profftia tarda</name>
    <dbReference type="NCBI Taxonomy" id="1177216"/>
    <lineage>
        <taxon>Bacteria</taxon>
        <taxon>Pseudomonadati</taxon>
        <taxon>Pseudomonadota</taxon>
        <taxon>Gammaproteobacteria</taxon>
        <taxon>Enterobacterales</taxon>
        <taxon>Enterobacteriaceae</taxon>
        <taxon>Candidatus Profftia</taxon>
    </lineage>
</organism>
<dbReference type="InterPro" id="IPR045378">
    <property type="entry name" value="LNT_N"/>
</dbReference>
<dbReference type="RefSeq" id="WP_216782521.1">
    <property type="nucleotide sequence ID" value="NZ_LR890047.1"/>
</dbReference>
<comment type="catalytic activity">
    <reaction evidence="2">
        <text>N-terminal S-1,2-diacyl-sn-glyceryl-L-cysteinyl-[lipoprotein] + a glycerophospholipid = N-acyl-S-1,2-diacyl-sn-glyceryl-L-cysteinyl-[lipoprotein] + a 2-acyl-sn-glycero-3-phospholipid + H(+)</text>
        <dbReference type="Rhea" id="RHEA:48228"/>
        <dbReference type="Rhea" id="RHEA-COMP:14681"/>
        <dbReference type="Rhea" id="RHEA-COMP:14684"/>
        <dbReference type="ChEBI" id="CHEBI:15378"/>
        <dbReference type="ChEBI" id="CHEBI:136912"/>
        <dbReference type="ChEBI" id="CHEBI:140656"/>
        <dbReference type="ChEBI" id="CHEBI:140657"/>
        <dbReference type="ChEBI" id="CHEBI:140660"/>
        <dbReference type="EC" id="2.3.1.269"/>
    </reaction>
</comment>
<comment type="function">
    <text evidence="2">Catalyzes the phospholipid dependent N-acylation of the N-terminal cysteine of apolipoprotein, the last step in lipoprotein maturation.</text>
</comment>
<keyword evidence="2" id="KW-1133">Transmembrane helix</keyword>
<keyword evidence="2" id="KW-0472">Membrane</keyword>